<dbReference type="InterPro" id="IPR017907">
    <property type="entry name" value="Znf_RING_CS"/>
</dbReference>
<evidence type="ECO:0000256" key="2">
    <source>
        <dbReference type="ARBA" id="ARBA00012483"/>
    </source>
</evidence>
<dbReference type="PROSITE" id="PS50089">
    <property type="entry name" value="ZF_RING_2"/>
    <property type="match status" value="1"/>
</dbReference>
<evidence type="ECO:0000256" key="11">
    <source>
        <dbReference type="ARBA" id="ARBA00076856"/>
    </source>
</evidence>
<feature type="compositionally biased region" description="Basic residues" evidence="16">
    <location>
        <begin position="575"/>
        <end position="595"/>
    </location>
</feature>
<feature type="compositionally biased region" description="Basic and acidic residues" evidence="16">
    <location>
        <begin position="1"/>
        <end position="21"/>
    </location>
</feature>
<keyword evidence="5 15" id="KW-0863">Zinc-finger</keyword>
<dbReference type="PANTHER" id="PTHR46077:SF1">
    <property type="entry name" value="TOP1 BINDING ARGININE_SERINE RICH PROTEIN, E3 UBIQUITIN LIGASE"/>
    <property type="match status" value="1"/>
</dbReference>
<keyword evidence="6" id="KW-0833">Ubl conjugation pathway</keyword>
<feature type="compositionally biased region" description="Polar residues" evidence="16">
    <location>
        <begin position="640"/>
        <end position="649"/>
    </location>
</feature>
<evidence type="ECO:0000259" key="17">
    <source>
        <dbReference type="PROSITE" id="PS50089"/>
    </source>
</evidence>
<dbReference type="InterPro" id="IPR058746">
    <property type="entry name" value="Znf_RING-type_Topors"/>
</dbReference>
<feature type="compositionally biased region" description="Low complexity" evidence="16">
    <location>
        <begin position="612"/>
        <end position="622"/>
    </location>
</feature>
<feature type="compositionally biased region" description="Polar residues" evidence="16">
    <location>
        <begin position="406"/>
        <end position="426"/>
    </location>
</feature>
<evidence type="ECO:0000256" key="8">
    <source>
        <dbReference type="ARBA" id="ARBA00023015"/>
    </source>
</evidence>
<feature type="compositionally biased region" description="Polar residues" evidence="16">
    <location>
        <begin position="533"/>
        <end position="554"/>
    </location>
</feature>
<keyword evidence="7" id="KW-0862">Zinc</keyword>
<evidence type="ECO:0000256" key="9">
    <source>
        <dbReference type="ARBA" id="ARBA00023163"/>
    </source>
</evidence>
<dbReference type="GO" id="GO:0000209">
    <property type="term" value="P:protein polyubiquitination"/>
    <property type="evidence" value="ECO:0007669"/>
    <property type="project" value="TreeGrafter"/>
</dbReference>
<feature type="domain" description="RING-type" evidence="17">
    <location>
        <begin position="42"/>
        <end position="81"/>
    </location>
</feature>
<evidence type="ECO:0000256" key="16">
    <source>
        <dbReference type="SAM" id="MobiDB-lite"/>
    </source>
</evidence>
<dbReference type="EMBL" id="NNAY01000925">
    <property type="protein sequence ID" value="OXU25871.1"/>
    <property type="molecule type" value="Genomic_DNA"/>
</dbReference>
<dbReference type="GO" id="GO:0005634">
    <property type="term" value="C:nucleus"/>
    <property type="evidence" value="ECO:0007669"/>
    <property type="project" value="UniProtKB-ARBA"/>
</dbReference>
<dbReference type="GO" id="GO:0008270">
    <property type="term" value="F:zinc ion binding"/>
    <property type="evidence" value="ECO:0007669"/>
    <property type="project" value="UniProtKB-KW"/>
</dbReference>
<dbReference type="PROSITE" id="PS00518">
    <property type="entry name" value="ZF_RING_1"/>
    <property type="match status" value="1"/>
</dbReference>
<dbReference type="OrthoDB" id="365379at2759"/>
<feature type="region of interest" description="Disordered" evidence="16">
    <location>
        <begin position="1"/>
        <end position="37"/>
    </location>
</feature>
<evidence type="ECO:0000256" key="10">
    <source>
        <dbReference type="ARBA" id="ARBA00071236"/>
    </source>
</evidence>
<evidence type="ECO:0000256" key="5">
    <source>
        <dbReference type="ARBA" id="ARBA00022771"/>
    </source>
</evidence>
<evidence type="ECO:0000256" key="6">
    <source>
        <dbReference type="ARBA" id="ARBA00022786"/>
    </source>
</evidence>
<gene>
    <name evidence="18" type="ORF">TSAR_009728</name>
</gene>
<dbReference type="FunFam" id="3.30.40.10:FF:000136">
    <property type="entry name" value="E3 ubiquitin-protein ligase Topors"/>
    <property type="match status" value="1"/>
</dbReference>
<dbReference type="EC" id="2.3.2.27" evidence="2"/>
<feature type="compositionally biased region" description="Basic residues" evidence="16">
    <location>
        <begin position="802"/>
        <end position="827"/>
    </location>
</feature>
<comment type="catalytic activity">
    <reaction evidence="1">
        <text>S-ubiquitinyl-[E2 ubiquitin-conjugating enzyme]-L-cysteine + [acceptor protein]-L-lysine = [E2 ubiquitin-conjugating enzyme]-L-cysteine + N(6)-ubiquitinyl-[acceptor protein]-L-lysine.</text>
        <dbReference type="EC" id="2.3.2.27"/>
    </reaction>
</comment>
<evidence type="ECO:0000313" key="19">
    <source>
        <dbReference type="Proteomes" id="UP000215335"/>
    </source>
</evidence>
<dbReference type="Gene3D" id="3.30.40.10">
    <property type="entry name" value="Zinc/RING finger domain, C3HC4 (zinc finger)"/>
    <property type="match status" value="1"/>
</dbReference>
<dbReference type="GO" id="GO:0006513">
    <property type="term" value="P:protein monoubiquitination"/>
    <property type="evidence" value="ECO:0007669"/>
    <property type="project" value="TreeGrafter"/>
</dbReference>
<dbReference type="InterPro" id="IPR018957">
    <property type="entry name" value="Znf_C3HC4_RING-type"/>
</dbReference>
<dbReference type="SMART" id="SM00184">
    <property type="entry name" value="RING"/>
    <property type="match status" value="1"/>
</dbReference>
<dbReference type="InterPro" id="IPR001841">
    <property type="entry name" value="Znf_RING"/>
</dbReference>
<keyword evidence="19" id="KW-1185">Reference proteome</keyword>
<dbReference type="PANTHER" id="PTHR46077">
    <property type="entry name" value="E3 UBIQUITIN-PROTEIN LIGASE TOPORS"/>
    <property type="match status" value="1"/>
</dbReference>
<reference evidence="18 19" key="1">
    <citation type="journal article" date="2017" name="Curr. Biol.">
        <title>The Evolution of Venom by Co-option of Single-Copy Genes.</title>
        <authorList>
            <person name="Martinson E.O."/>
            <person name="Mrinalini"/>
            <person name="Kelkar Y.D."/>
            <person name="Chang C.H."/>
            <person name="Werren J.H."/>
        </authorList>
    </citation>
    <scope>NUCLEOTIDE SEQUENCE [LARGE SCALE GENOMIC DNA]</scope>
    <source>
        <strain evidence="18 19">Alberta</strain>
        <tissue evidence="18">Whole body</tissue>
    </source>
</reference>
<feature type="compositionally biased region" description="Low complexity" evidence="16">
    <location>
        <begin position="439"/>
        <end position="452"/>
    </location>
</feature>
<evidence type="ECO:0000256" key="4">
    <source>
        <dbReference type="ARBA" id="ARBA00022723"/>
    </source>
</evidence>
<evidence type="ECO:0000256" key="14">
    <source>
        <dbReference type="ARBA" id="ARBA00079184"/>
    </source>
</evidence>
<proteinExistence type="predicted"/>
<evidence type="ECO:0000256" key="15">
    <source>
        <dbReference type="PROSITE-ProRule" id="PRU00175"/>
    </source>
</evidence>
<keyword evidence="3" id="KW-0808">Transferase</keyword>
<feature type="compositionally biased region" description="Basic residues" evidence="16">
    <location>
        <begin position="489"/>
        <end position="519"/>
    </location>
</feature>
<keyword evidence="8" id="KW-0805">Transcription regulation</keyword>
<sequence length="837" mass="93478">MESLERKDASTGPEEPIKAEDVVASPNTSERSNNAASPPPNCSICLGHLINMSFTDSCLHQFCFSCLLQWSKIKTECPLCKQTFKSIIHNVRSQEDYDQYHVQRTSQVAATLDVTADIHISGQWNIHPFERPFFYRTTMGAQAHRRYGMLLNPEAVARREQIPSVAPQVSNEERRRRHANPIDYRRTVYRHGVWAAALPDAFGRFRESSAEFYRRHPSEVNRLIPWLNRELQVLLNNNRPHIAYVMGVITDTLTQYDIRSDEFRNTVRQYFGIHTDHFVHELSNYARTNFDLVGYDQAVSYIPSRGLSNEYVHRPLSPTLSTSSTSSNDSDVYVLPDSNSRISYNPHMIDAPGPSTVGQVFRIGQPPSSTPDVLTISSTSSSSENECEVIGYVKPRHERTPEIIDLSSSDGENRFASTTSNDNSQAEALLPLKEENLPSTSSSAGDANSANSRTRRRIDDSAAAVQMYTYLDSTSESDSGENDSDYNPKSRKSRRHKTSSSKKSSKAAPRKLRSHKRKSASTQQKRNKETRSRSYYSSGDESDNESPQRGASSSRAKKRYLSNKSSDASETDKVSKKKKKSKKSTSSKKTKKRRTTSSTSFKTTPLPMCEHSSIYSSNSCNDSEPDNSKCSFSCPRETTKASATTNYHDYTSEEPSDNDKSSSKSSSAQRQESKASSKFDDSDLSDYRRSESSRRSSTGSCDSRKIAGRLQNMQDDSRHCTSEDEISSSHGSSCSDNESDSASLDPKRKLSGSKSRAMATSSGQTTSQSSEKSSATASSSNSSSKSGASSPTEHSSQSKSSRDRHRSHKKRKESKKRKRSHTSRRQCKNTSKDSRNT</sequence>
<dbReference type="CDD" id="cd16574">
    <property type="entry name" value="RING-HC_Topors"/>
    <property type="match status" value="1"/>
</dbReference>
<feature type="compositionally biased region" description="Polar residues" evidence="16">
    <location>
        <begin position="25"/>
        <end position="36"/>
    </location>
</feature>
<feature type="compositionally biased region" description="Low complexity" evidence="16">
    <location>
        <begin position="728"/>
        <end position="743"/>
    </location>
</feature>
<dbReference type="STRING" id="543379.A0A232F510"/>
<dbReference type="Pfam" id="PF26084">
    <property type="entry name" value="PWI_Topors"/>
    <property type="match status" value="1"/>
</dbReference>
<keyword evidence="9" id="KW-0804">Transcription</keyword>
<organism evidence="18 19">
    <name type="scientific">Trichomalopsis sarcophagae</name>
    <dbReference type="NCBI Taxonomy" id="543379"/>
    <lineage>
        <taxon>Eukaryota</taxon>
        <taxon>Metazoa</taxon>
        <taxon>Ecdysozoa</taxon>
        <taxon>Arthropoda</taxon>
        <taxon>Hexapoda</taxon>
        <taxon>Insecta</taxon>
        <taxon>Pterygota</taxon>
        <taxon>Neoptera</taxon>
        <taxon>Endopterygota</taxon>
        <taxon>Hymenoptera</taxon>
        <taxon>Apocrita</taxon>
        <taxon>Proctotrupomorpha</taxon>
        <taxon>Chalcidoidea</taxon>
        <taxon>Pteromalidae</taxon>
        <taxon>Pteromalinae</taxon>
        <taxon>Trichomalopsis</taxon>
    </lineage>
</organism>
<dbReference type="InterPro" id="IPR058745">
    <property type="entry name" value="PWI_Topors"/>
</dbReference>
<evidence type="ECO:0000256" key="13">
    <source>
        <dbReference type="ARBA" id="ARBA00079040"/>
    </source>
</evidence>
<keyword evidence="4" id="KW-0479">Metal-binding</keyword>
<dbReference type="Pfam" id="PF00097">
    <property type="entry name" value="zf-C3HC4"/>
    <property type="match status" value="1"/>
</dbReference>
<protein>
    <recommendedName>
        <fullName evidence="10">E3 ubiquitin-protein ligase Topors</fullName>
        <ecNumber evidence="2">2.3.2.27</ecNumber>
    </recommendedName>
    <alternativeName>
        <fullName evidence="11">RING-type E3 ubiquitin transferase Topors</fullName>
    </alternativeName>
    <alternativeName>
        <fullName evidence="13">SUMO1-protein E3 ligase Topors</fullName>
    </alternativeName>
    <alternativeName>
        <fullName evidence="12">Topoisomerase I-binding RING finger protein</fullName>
    </alternativeName>
    <alternativeName>
        <fullName evidence="14">Topoisomerase I-binding arginine/serine-rich protein</fullName>
    </alternativeName>
</protein>
<comment type="caution">
    <text evidence="18">The sequence shown here is derived from an EMBL/GenBank/DDBJ whole genome shotgun (WGS) entry which is preliminary data.</text>
</comment>
<dbReference type="Proteomes" id="UP000215335">
    <property type="component" value="Unassembled WGS sequence"/>
</dbReference>
<dbReference type="AlphaFoldDB" id="A0A232F510"/>
<feature type="compositionally biased region" description="Basic and acidic residues" evidence="16">
    <location>
        <begin position="671"/>
        <end position="694"/>
    </location>
</feature>
<feature type="compositionally biased region" description="Low complexity" evidence="16">
    <location>
        <begin position="759"/>
        <end position="799"/>
    </location>
</feature>
<evidence type="ECO:0000256" key="1">
    <source>
        <dbReference type="ARBA" id="ARBA00000900"/>
    </source>
</evidence>
<accession>A0A232F510</accession>
<dbReference type="GO" id="GO:0061630">
    <property type="term" value="F:ubiquitin protein ligase activity"/>
    <property type="evidence" value="ECO:0007669"/>
    <property type="project" value="UniProtKB-EC"/>
</dbReference>
<dbReference type="InterPro" id="IPR013083">
    <property type="entry name" value="Znf_RING/FYVE/PHD"/>
</dbReference>
<evidence type="ECO:0000256" key="7">
    <source>
        <dbReference type="ARBA" id="ARBA00022833"/>
    </source>
</evidence>
<feature type="region of interest" description="Disordered" evidence="16">
    <location>
        <begin position="366"/>
        <end position="837"/>
    </location>
</feature>
<dbReference type="SUPFAM" id="SSF57850">
    <property type="entry name" value="RING/U-box"/>
    <property type="match status" value="1"/>
</dbReference>
<feature type="compositionally biased region" description="Polar residues" evidence="16">
    <location>
        <begin position="366"/>
        <end position="376"/>
    </location>
</feature>
<evidence type="ECO:0000256" key="12">
    <source>
        <dbReference type="ARBA" id="ARBA00076940"/>
    </source>
</evidence>
<evidence type="ECO:0000256" key="3">
    <source>
        <dbReference type="ARBA" id="ARBA00022679"/>
    </source>
</evidence>
<name>A0A232F510_9HYME</name>
<evidence type="ECO:0000313" key="18">
    <source>
        <dbReference type="EMBL" id="OXU25871.1"/>
    </source>
</evidence>